<name>A0A918CSZ9_9ACTN</name>
<comment type="caution">
    <text evidence="6">The sequence shown here is derived from an EMBL/GenBank/DDBJ whole genome shotgun (WGS) entry which is preliminary data.</text>
</comment>
<dbReference type="GO" id="GO:0016620">
    <property type="term" value="F:oxidoreductase activity, acting on the aldehyde or oxo group of donors, NAD or NADP as acceptor"/>
    <property type="evidence" value="ECO:0007669"/>
    <property type="project" value="InterPro"/>
</dbReference>
<dbReference type="Gene3D" id="3.40.309.10">
    <property type="entry name" value="Aldehyde Dehydrogenase, Chain A, domain 2"/>
    <property type="match status" value="1"/>
</dbReference>
<dbReference type="InterPro" id="IPR029510">
    <property type="entry name" value="Ald_DH_CS_GLU"/>
</dbReference>
<dbReference type="AlphaFoldDB" id="A0A918CSZ9"/>
<dbReference type="RefSeq" id="WP_189264978.1">
    <property type="nucleotide sequence ID" value="NZ_BMML01000011.1"/>
</dbReference>
<dbReference type="FunFam" id="3.40.605.10:FF:000007">
    <property type="entry name" value="NAD/NADP-dependent betaine aldehyde dehydrogenase"/>
    <property type="match status" value="1"/>
</dbReference>
<comment type="similarity">
    <text evidence="1 4">Belongs to the aldehyde dehydrogenase family.</text>
</comment>
<keyword evidence="7" id="KW-1185">Reference proteome</keyword>
<evidence type="ECO:0000256" key="1">
    <source>
        <dbReference type="ARBA" id="ARBA00009986"/>
    </source>
</evidence>
<dbReference type="InterPro" id="IPR016162">
    <property type="entry name" value="Ald_DH_N"/>
</dbReference>
<reference evidence="6" key="1">
    <citation type="journal article" date="2014" name="Int. J. Syst. Evol. Microbiol.">
        <title>Complete genome sequence of Corynebacterium casei LMG S-19264T (=DSM 44701T), isolated from a smear-ripened cheese.</title>
        <authorList>
            <consortium name="US DOE Joint Genome Institute (JGI-PGF)"/>
            <person name="Walter F."/>
            <person name="Albersmeier A."/>
            <person name="Kalinowski J."/>
            <person name="Ruckert C."/>
        </authorList>
    </citation>
    <scope>NUCLEOTIDE SEQUENCE</scope>
    <source>
        <strain evidence="6">CGMCC 4.7110</strain>
    </source>
</reference>
<dbReference type="Pfam" id="PF00171">
    <property type="entry name" value="Aldedh"/>
    <property type="match status" value="1"/>
</dbReference>
<evidence type="ECO:0000313" key="7">
    <source>
        <dbReference type="Proteomes" id="UP000653411"/>
    </source>
</evidence>
<protein>
    <submittedName>
        <fullName evidence="6">Aldehyde dehydrogenase</fullName>
    </submittedName>
</protein>
<accession>A0A918CSZ9</accession>
<evidence type="ECO:0000256" key="4">
    <source>
        <dbReference type="RuleBase" id="RU003345"/>
    </source>
</evidence>
<dbReference type="PANTHER" id="PTHR42804">
    <property type="entry name" value="ALDEHYDE DEHYDROGENASE"/>
    <property type="match status" value="1"/>
</dbReference>
<feature type="domain" description="Aldehyde dehydrogenase" evidence="5">
    <location>
        <begin position="22"/>
        <end position="480"/>
    </location>
</feature>
<dbReference type="InterPro" id="IPR016161">
    <property type="entry name" value="Ald_DH/histidinol_DH"/>
</dbReference>
<gene>
    <name evidence="6" type="ORF">GCM10011578_049180</name>
</gene>
<sequence>MDTYRDISSLYIDGEQQRPLSTETYTVVSPSTEEEIGHIPVAGAKDVDTAVAAARRALDAPGAPWATSTPAERADAMERFADAIEARADELSRLVSRQNGMPIAMSPMVNAYGPAALLRYYAGLARTLEWEERRPAFTGATTVVRREPVGVVAAIVPWNYPQMLAMTKIGPALAAGCTIVLKPALETSLDAYVLAEAAAEAGLPPGVLNILPGGLEAGEALVSHPGVDKVAFTGSTPAGRAIGEVCGRLLRPVTLELGGKSAAIILDDADLAATIAGLPETSLANNGQTCYLSTRILAPASRYDEILDAISTLASSLTVGDPLDPATAVGPLVTARQRERVEGYIASARSEGARLTAGGGRPTHTERGWYVEPTIFADVRPEMTIAREEIFGPVLTVTPYGTDDEAVILANDSEFGLGGSVWTSDDERGMAIARRVRTGTIGLNGYNFDFSAPYGGRGASGLGREYGPEGLNAYLEWKSVYLQA</sequence>
<keyword evidence="2 4" id="KW-0560">Oxidoreductase</keyword>
<dbReference type="InterPro" id="IPR016163">
    <property type="entry name" value="Ald_DH_C"/>
</dbReference>
<organism evidence="6 7">
    <name type="scientific">Streptomyces fuscichromogenes</name>
    <dbReference type="NCBI Taxonomy" id="1324013"/>
    <lineage>
        <taxon>Bacteria</taxon>
        <taxon>Bacillati</taxon>
        <taxon>Actinomycetota</taxon>
        <taxon>Actinomycetes</taxon>
        <taxon>Kitasatosporales</taxon>
        <taxon>Streptomycetaceae</taxon>
        <taxon>Streptomyces</taxon>
    </lineage>
</organism>
<dbReference type="SUPFAM" id="SSF53720">
    <property type="entry name" value="ALDH-like"/>
    <property type="match status" value="1"/>
</dbReference>
<dbReference type="InterPro" id="IPR015590">
    <property type="entry name" value="Aldehyde_DH_dom"/>
</dbReference>
<feature type="active site" evidence="3">
    <location>
        <position position="256"/>
    </location>
</feature>
<proteinExistence type="inferred from homology"/>
<dbReference type="PANTHER" id="PTHR42804:SF1">
    <property type="entry name" value="ALDEHYDE DEHYDROGENASE-RELATED"/>
    <property type="match status" value="1"/>
</dbReference>
<evidence type="ECO:0000256" key="2">
    <source>
        <dbReference type="ARBA" id="ARBA00023002"/>
    </source>
</evidence>
<reference evidence="6" key="2">
    <citation type="submission" date="2020-09" db="EMBL/GenBank/DDBJ databases">
        <authorList>
            <person name="Sun Q."/>
            <person name="Zhou Y."/>
        </authorList>
    </citation>
    <scope>NUCLEOTIDE SEQUENCE</scope>
    <source>
        <strain evidence="6">CGMCC 4.7110</strain>
    </source>
</reference>
<dbReference type="PROSITE" id="PS00687">
    <property type="entry name" value="ALDEHYDE_DEHYDR_GLU"/>
    <property type="match status" value="1"/>
</dbReference>
<dbReference type="FunFam" id="3.40.309.10:FF:000009">
    <property type="entry name" value="Aldehyde dehydrogenase A"/>
    <property type="match status" value="1"/>
</dbReference>
<dbReference type="CDD" id="cd07139">
    <property type="entry name" value="ALDH_AldA-Rv0768"/>
    <property type="match status" value="1"/>
</dbReference>
<dbReference type="EMBL" id="BMML01000011">
    <property type="protein sequence ID" value="GGN19331.1"/>
    <property type="molecule type" value="Genomic_DNA"/>
</dbReference>
<evidence type="ECO:0000256" key="3">
    <source>
        <dbReference type="PROSITE-ProRule" id="PRU10007"/>
    </source>
</evidence>
<dbReference type="Gene3D" id="3.40.605.10">
    <property type="entry name" value="Aldehyde Dehydrogenase, Chain A, domain 1"/>
    <property type="match status" value="1"/>
</dbReference>
<dbReference type="Proteomes" id="UP000653411">
    <property type="component" value="Unassembled WGS sequence"/>
</dbReference>
<evidence type="ECO:0000313" key="6">
    <source>
        <dbReference type="EMBL" id="GGN19331.1"/>
    </source>
</evidence>
<evidence type="ECO:0000259" key="5">
    <source>
        <dbReference type="Pfam" id="PF00171"/>
    </source>
</evidence>